<gene>
    <name evidence="2" type="ORF">PCOR1329_LOCUS24872</name>
</gene>
<feature type="compositionally biased region" description="Low complexity" evidence="1">
    <location>
        <begin position="84"/>
        <end position="108"/>
    </location>
</feature>
<feature type="compositionally biased region" description="Basic and acidic residues" evidence="1">
    <location>
        <begin position="59"/>
        <end position="74"/>
    </location>
</feature>
<comment type="caution">
    <text evidence="2">The sequence shown here is derived from an EMBL/GenBank/DDBJ whole genome shotgun (WGS) entry which is preliminary data.</text>
</comment>
<proteinExistence type="predicted"/>
<name>A0ABN9RYI6_9DINO</name>
<protein>
    <submittedName>
        <fullName evidence="2">Uncharacterized protein</fullName>
    </submittedName>
</protein>
<evidence type="ECO:0000313" key="2">
    <source>
        <dbReference type="EMBL" id="CAK0824477.1"/>
    </source>
</evidence>
<feature type="compositionally biased region" description="Pro residues" evidence="1">
    <location>
        <begin position="16"/>
        <end position="26"/>
    </location>
</feature>
<feature type="region of interest" description="Disordered" evidence="1">
    <location>
        <begin position="1"/>
        <end position="136"/>
    </location>
</feature>
<dbReference type="Proteomes" id="UP001189429">
    <property type="component" value="Unassembled WGS sequence"/>
</dbReference>
<feature type="compositionally biased region" description="Gly residues" evidence="1">
    <location>
        <begin position="1"/>
        <end position="13"/>
    </location>
</feature>
<evidence type="ECO:0000256" key="1">
    <source>
        <dbReference type="SAM" id="MobiDB-lite"/>
    </source>
</evidence>
<dbReference type="EMBL" id="CAUYUJ010008620">
    <property type="protein sequence ID" value="CAK0824477.1"/>
    <property type="molecule type" value="Genomic_DNA"/>
</dbReference>
<organism evidence="2 3">
    <name type="scientific">Prorocentrum cordatum</name>
    <dbReference type="NCBI Taxonomy" id="2364126"/>
    <lineage>
        <taxon>Eukaryota</taxon>
        <taxon>Sar</taxon>
        <taxon>Alveolata</taxon>
        <taxon>Dinophyceae</taxon>
        <taxon>Prorocentrales</taxon>
        <taxon>Prorocentraceae</taxon>
        <taxon>Prorocentrum</taxon>
    </lineage>
</organism>
<feature type="compositionally biased region" description="Basic and acidic residues" evidence="1">
    <location>
        <begin position="32"/>
        <end position="41"/>
    </location>
</feature>
<keyword evidence="3" id="KW-1185">Reference proteome</keyword>
<reference evidence="2" key="1">
    <citation type="submission" date="2023-10" db="EMBL/GenBank/DDBJ databases">
        <authorList>
            <person name="Chen Y."/>
            <person name="Shah S."/>
            <person name="Dougan E. K."/>
            <person name="Thang M."/>
            <person name="Chan C."/>
        </authorList>
    </citation>
    <scope>NUCLEOTIDE SEQUENCE [LARGE SCALE GENOMIC DNA]</scope>
</reference>
<accession>A0ABN9RYI6</accession>
<sequence length="185" mass="19798">MTLGGLLGRGRGGAAPPEPGGPPRGPPQVDLLRAEPREHDAPAPPAPSPTSRGRHHRRAASDERGELREPDGKSRNSQLSPRRAASGSASMSAFQFDASSEQRQPSSESPKRRGTAASRPSSALQESAGTSLRRCTTVSSVQDLRRCGQSQQEELVVVIVCNGEAWQQVKTVVDGLMAPYQPFRR</sequence>
<feature type="non-terminal residue" evidence="2">
    <location>
        <position position="185"/>
    </location>
</feature>
<evidence type="ECO:0000313" key="3">
    <source>
        <dbReference type="Proteomes" id="UP001189429"/>
    </source>
</evidence>
<feature type="compositionally biased region" description="Polar residues" evidence="1">
    <location>
        <begin position="118"/>
        <end position="136"/>
    </location>
</feature>